<organism evidence="2 3">
    <name type="scientific">Ilumatobacter fluminis</name>
    <dbReference type="NCBI Taxonomy" id="467091"/>
    <lineage>
        <taxon>Bacteria</taxon>
        <taxon>Bacillati</taxon>
        <taxon>Actinomycetota</taxon>
        <taxon>Acidimicrobiia</taxon>
        <taxon>Acidimicrobiales</taxon>
        <taxon>Ilumatobacteraceae</taxon>
        <taxon>Ilumatobacter</taxon>
    </lineage>
</organism>
<keyword evidence="3" id="KW-1185">Reference proteome</keyword>
<proteinExistence type="predicted"/>
<feature type="region of interest" description="Disordered" evidence="1">
    <location>
        <begin position="83"/>
        <end position="114"/>
    </location>
</feature>
<comment type="caution">
    <text evidence="2">The sequence shown here is derived from an EMBL/GenBank/DDBJ whole genome shotgun (WGS) entry which is preliminary data.</text>
</comment>
<name>A0A4R7HV11_9ACTN</name>
<accession>A0A4R7HV11</accession>
<dbReference type="EMBL" id="SOAU01000001">
    <property type="protein sequence ID" value="TDT14807.1"/>
    <property type="molecule type" value="Genomic_DNA"/>
</dbReference>
<evidence type="ECO:0000313" key="3">
    <source>
        <dbReference type="Proteomes" id="UP000294558"/>
    </source>
</evidence>
<dbReference type="Pfam" id="PF11950">
    <property type="entry name" value="DUF3467"/>
    <property type="match status" value="1"/>
</dbReference>
<dbReference type="AlphaFoldDB" id="A0A4R7HV11"/>
<gene>
    <name evidence="2" type="ORF">BDK89_0364</name>
</gene>
<sequence length="114" mass="12615">MKIHSTPDQMGGVWANGAAVRHSPHEFTIDFMRFDYDNDGKPQAGVLVQRVNMSPLFVSQLITALQDNWSKYASKAMPQELIGDAVIDPDTIRHQHEEDDGDDADDSDVGDGES</sequence>
<evidence type="ECO:0000256" key="1">
    <source>
        <dbReference type="SAM" id="MobiDB-lite"/>
    </source>
</evidence>
<dbReference type="InterPro" id="IPR021857">
    <property type="entry name" value="DUF3467"/>
</dbReference>
<reference evidence="2 3" key="1">
    <citation type="submission" date="2019-03" db="EMBL/GenBank/DDBJ databases">
        <title>Sequencing the genomes of 1000 actinobacteria strains.</title>
        <authorList>
            <person name="Klenk H.-P."/>
        </authorList>
    </citation>
    <scope>NUCLEOTIDE SEQUENCE [LARGE SCALE GENOMIC DNA]</scope>
    <source>
        <strain evidence="2 3">DSM 18936</strain>
    </source>
</reference>
<dbReference type="OrthoDB" id="9813817at2"/>
<dbReference type="Proteomes" id="UP000294558">
    <property type="component" value="Unassembled WGS sequence"/>
</dbReference>
<evidence type="ECO:0000313" key="2">
    <source>
        <dbReference type="EMBL" id="TDT14807.1"/>
    </source>
</evidence>
<dbReference type="RefSeq" id="WP_133867322.1">
    <property type="nucleotide sequence ID" value="NZ_SOAU01000001.1"/>
</dbReference>
<feature type="compositionally biased region" description="Acidic residues" evidence="1">
    <location>
        <begin position="98"/>
        <end position="114"/>
    </location>
</feature>
<protein>
    <submittedName>
        <fullName evidence="2">Uncharacterized protein DUF3467</fullName>
    </submittedName>
</protein>